<dbReference type="Proteomes" id="UP000018291">
    <property type="component" value="Unassembled WGS sequence"/>
</dbReference>
<evidence type="ECO:0000313" key="2">
    <source>
        <dbReference type="Proteomes" id="UP000018291"/>
    </source>
</evidence>
<dbReference type="HOGENOM" id="CLU_063047_0_0_11"/>
<gene>
    <name evidence="1" type="ORF">BN381_240005</name>
</gene>
<reference evidence="1 2" key="1">
    <citation type="journal article" date="2013" name="ISME J.">
        <title>Metabolic model for the filamentous 'Candidatus Microthrix parvicella' based on genomic and metagenomic analyses.</title>
        <authorList>
            <person name="Jon McIlroy S."/>
            <person name="Kristiansen R."/>
            <person name="Albertsen M."/>
            <person name="Michael Karst S."/>
            <person name="Rossetti S."/>
            <person name="Lund Nielsen J."/>
            <person name="Tandoi V."/>
            <person name="James Seviour R."/>
            <person name="Nielsen P.H."/>
        </authorList>
    </citation>
    <scope>NUCLEOTIDE SEQUENCE [LARGE SCALE GENOMIC DNA]</scope>
    <source>
        <strain evidence="1 2">RN1</strain>
    </source>
</reference>
<dbReference type="STRING" id="1229780.BN381_240005"/>
<protein>
    <recommendedName>
        <fullName evidence="3">Class I SAM-dependent methyltransferase</fullName>
    </recommendedName>
</protein>
<evidence type="ECO:0008006" key="3">
    <source>
        <dbReference type="Google" id="ProtNLM"/>
    </source>
</evidence>
<keyword evidence="2" id="KW-1185">Reference proteome</keyword>
<accession>R4YYN7</accession>
<dbReference type="EMBL" id="CANL01000017">
    <property type="protein sequence ID" value="CCM63498.1"/>
    <property type="molecule type" value="Genomic_DNA"/>
</dbReference>
<dbReference type="Gene3D" id="3.40.50.150">
    <property type="entry name" value="Vaccinia Virus protein VP39"/>
    <property type="match status" value="1"/>
</dbReference>
<dbReference type="InterPro" id="IPR029063">
    <property type="entry name" value="SAM-dependent_MTases_sf"/>
</dbReference>
<dbReference type="RefSeq" id="WP_012226145.1">
    <property type="nucleotide sequence ID" value="NZ_HG422565.1"/>
</dbReference>
<dbReference type="OrthoDB" id="240750at2"/>
<dbReference type="SUPFAM" id="SSF53335">
    <property type="entry name" value="S-adenosyl-L-methionine-dependent methyltransferases"/>
    <property type="match status" value="1"/>
</dbReference>
<dbReference type="eggNOG" id="COG4122">
    <property type="taxonomic scope" value="Bacteria"/>
</dbReference>
<dbReference type="Pfam" id="PF13578">
    <property type="entry name" value="Methyltransf_24"/>
    <property type="match status" value="1"/>
</dbReference>
<comment type="caution">
    <text evidence="1">The sequence shown here is derived from an EMBL/GenBank/DDBJ whole genome shotgun (WGS) entry which is preliminary data.</text>
</comment>
<organism evidence="1 2">
    <name type="scientific">Candidatus Neomicrothrix parvicella RN1</name>
    <dbReference type="NCBI Taxonomy" id="1229780"/>
    <lineage>
        <taxon>Bacteria</taxon>
        <taxon>Bacillati</taxon>
        <taxon>Actinomycetota</taxon>
        <taxon>Acidimicrobiia</taxon>
        <taxon>Acidimicrobiales</taxon>
        <taxon>Microthrixaceae</taxon>
        <taxon>Candidatus Neomicrothrix</taxon>
    </lineage>
</organism>
<proteinExistence type="predicted"/>
<dbReference type="AlphaFoldDB" id="R4YYN7"/>
<sequence>MIDVGKDLPKKLDDVPGWLSYGDQLVFQWLLEWQSRTQEPSDLVEVGVYKGKSAIHLGRFLRDGERLTVCDLFDVAGSEETIRDDVRRAYASLSQDEFESNYLAFHDELPEIIRGLSSLITDHVSAGSCRLVHIDASHMYEHVRGDTFAAKEMLRQDGIVVFDDYRTEHTVGTAAAVWEAIANDGLNPIACTAMKLYATWGDPVPAQNEIRAQVSQRTDYKLDPVFVQRDLPVLRVVPAKKPRPAAAPASENSGELRKIAEEALAKATEALAKTSGGGRIERLARKVRARIKK</sequence>
<evidence type="ECO:0000313" key="1">
    <source>
        <dbReference type="EMBL" id="CCM63498.1"/>
    </source>
</evidence>
<name>R4YYN7_9ACTN</name>